<protein>
    <submittedName>
        <fullName evidence="2">Uncharacterized protein</fullName>
    </submittedName>
</protein>
<proteinExistence type="predicted"/>
<feature type="non-terminal residue" evidence="2">
    <location>
        <position position="1"/>
    </location>
</feature>
<evidence type="ECO:0000313" key="3">
    <source>
        <dbReference type="Proteomes" id="UP000265520"/>
    </source>
</evidence>
<organism evidence="2 3">
    <name type="scientific">Trifolium medium</name>
    <dbReference type="NCBI Taxonomy" id="97028"/>
    <lineage>
        <taxon>Eukaryota</taxon>
        <taxon>Viridiplantae</taxon>
        <taxon>Streptophyta</taxon>
        <taxon>Embryophyta</taxon>
        <taxon>Tracheophyta</taxon>
        <taxon>Spermatophyta</taxon>
        <taxon>Magnoliopsida</taxon>
        <taxon>eudicotyledons</taxon>
        <taxon>Gunneridae</taxon>
        <taxon>Pentapetalae</taxon>
        <taxon>rosids</taxon>
        <taxon>fabids</taxon>
        <taxon>Fabales</taxon>
        <taxon>Fabaceae</taxon>
        <taxon>Papilionoideae</taxon>
        <taxon>50 kb inversion clade</taxon>
        <taxon>NPAAA clade</taxon>
        <taxon>Hologalegina</taxon>
        <taxon>IRL clade</taxon>
        <taxon>Trifolieae</taxon>
        <taxon>Trifolium</taxon>
    </lineage>
</organism>
<dbReference type="Proteomes" id="UP000265520">
    <property type="component" value="Unassembled WGS sequence"/>
</dbReference>
<feature type="compositionally biased region" description="Acidic residues" evidence="1">
    <location>
        <begin position="27"/>
        <end position="37"/>
    </location>
</feature>
<dbReference type="AlphaFoldDB" id="A0A392VE14"/>
<keyword evidence="3" id="KW-1185">Reference proteome</keyword>
<accession>A0A392VE14</accession>
<reference evidence="2 3" key="1">
    <citation type="journal article" date="2018" name="Front. Plant Sci.">
        <title>Red Clover (Trifolium pratense) and Zigzag Clover (T. medium) - A Picture of Genomic Similarities and Differences.</title>
        <authorList>
            <person name="Dluhosova J."/>
            <person name="Istvanek J."/>
            <person name="Nedelnik J."/>
            <person name="Repkova J."/>
        </authorList>
    </citation>
    <scope>NUCLEOTIDE SEQUENCE [LARGE SCALE GENOMIC DNA]</scope>
    <source>
        <strain evidence="3">cv. 10/8</strain>
        <tissue evidence="2">Leaf</tissue>
    </source>
</reference>
<dbReference type="EMBL" id="LXQA011117426">
    <property type="protein sequence ID" value="MCI85519.1"/>
    <property type="molecule type" value="Genomic_DNA"/>
</dbReference>
<evidence type="ECO:0000256" key="1">
    <source>
        <dbReference type="SAM" id="MobiDB-lite"/>
    </source>
</evidence>
<name>A0A392VE14_9FABA</name>
<sequence>LGAVNADDEEEPDADPLQGLGLGAANADDEEEPVSLI</sequence>
<feature type="region of interest" description="Disordered" evidence="1">
    <location>
        <begin position="1"/>
        <end position="37"/>
    </location>
</feature>
<feature type="compositionally biased region" description="Acidic residues" evidence="1">
    <location>
        <begin position="1"/>
        <end position="14"/>
    </location>
</feature>
<comment type="caution">
    <text evidence="2">The sequence shown here is derived from an EMBL/GenBank/DDBJ whole genome shotgun (WGS) entry which is preliminary data.</text>
</comment>
<evidence type="ECO:0000313" key="2">
    <source>
        <dbReference type="EMBL" id="MCI85519.1"/>
    </source>
</evidence>